<name>A0A0E9U4V2_ANGAN</name>
<sequence length="26" mass="3318">MLSFTVTHLYWYISKEQTYNYKFILQ</sequence>
<proteinExistence type="predicted"/>
<organism evidence="1">
    <name type="scientific">Anguilla anguilla</name>
    <name type="common">European freshwater eel</name>
    <name type="synonym">Muraena anguilla</name>
    <dbReference type="NCBI Taxonomy" id="7936"/>
    <lineage>
        <taxon>Eukaryota</taxon>
        <taxon>Metazoa</taxon>
        <taxon>Chordata</taxon>
        <taxon>Craniata</taxon>
        <taxon>Vertebrata</taxon>
        <taxon>Euteleostomi</taxon>
        <taxon>Actinopterygii</taxon>
        <taxon>Neopterygii</taxon>
        <taxon>Teleostei</taxon>
        <taxon>Anguilliformes</taxon>
        <taxon>Anguillidae</taxon>
        <taxon>Anguilla</taxon>
    </lineage>
</organism>
<protein>
    <submittedName>
        <fullName evidence="1">Uncharacterized protein</fullName>
    </submittedName>
</protein>
<evidence type="ECO:0000313" key="1">
    <source>
        <dbReference type="EMBL" id="JAH59993.1"/>
    </source>
</evidence>
<reference evidence="1" key="1">
    <citation type="submission" date="2014-11" db="EMBL/GenBank/DDBJ databases">
        <authorList>
            <person name="Amaro Gonzalez C."/>
        </authorList>
    </citation>
    <scope>NUCLEOTIDE SEQUENCE</scope>
</reference>
<reference evidence="1" key="2">
    <citation type="journal article" date="2015" name="Fish Shellfish Immunol.">
        <title>Early steps in the European eel (Anguilla anguilla)-Vibrio vulnificus interaction in the gills: Role of the RtxA13 toxin.</title>
        <authorList>
            <person name="Callol A."/>
            <person name="Pajuelo D."/>
            <person name="Ebbesson L."/>
            <person name="Teles M."/>
            <person name="MacKenzie S."/>
            <person name="Amaro C."/>
        </authorList>
    </citation>
    <scope>NUCLEOTIDE SEQUENCE</scope>
</reference>
<dbReference type="EMBL" id="GBXM01048584">
    <property type="protein sequence ID" value="JAH59993.1"/>
    <property type="molecule type" value="Transcribed_RNA"/>
</dbReference>
<accession>A0A0E9U4V2</accession>
<dbReference type="AlphaFoldDB" id="A0A0E9U4V2"/>